<evidence type="ECO:0000256" key="6">
    <source>
        <dbReference type="ARBA" id="ARBA00022630"/>
    </source>
</evidence>
<dbReference type="SUPFAM" id="SSF51905">
    <property type="entry name" value="FAD/NAD(P)-binding domain"/>
    <property type="match status" value="2"/>
</dbReference>
<comment type="catalytic activity">
    <reaction evidence="15">
        <text>L-lysine + NADPH + O2 = N(6)-hydroxy-L-lysine + NADP(+) + H2O</text>
        <dbReference type="Rhea" id="RHEA:23228"/>
        <dbReference type="ChEBI" id="CHEBI:15377"/>
        <dbReference type="ChEBI" id="CHEBI:15379"/>
        <dbReference type="ChEBI" id="CHEBI:32551"/>
        <dbReference type="ChEBI" id="CHEBI:57783"/>
        <dbReference type="ChEBI" id="CHEBI:57820"/>
        <dbReference type="ChEBI" id="CHEBI:58349"/>
        <dbReference type="EC" id="1.14.13.59"/>
    </reaction>
</comment>
<keyword evidence="10 16" id="KW-0503">Monooxygenase</keyword>
<name>A0ABP7PAE0_9ACTN</name>
<dbReference type="Pfam" id="PF13434">
    <property type="entry name" value="Lys_Orn_oxgnase"/>
    <property type="match status" value="1"/>
</dbReference>
<evidence type="ECO:0000256" key="5">
    <source>
        <dbReference type="ARBA" id="ARBA00016406"/>
    </source>
</evidence>
<keyword evidence="8" id="KW-0521">NADP</keyword>
<evidence type="ECO:0000256" key="11">
    <source>
        <dbReference type="ARBA" id="ARBA00029939"/>
    </source>
</evidence>
<comment type="pathway">
    <text evidence="2">Siderophore biosynthesis; mycobactin biosynthesis.</text>
</comment>
<evidence type="ECO:0000256" key="15">
    <source>
        <dbReference type="ARBA" id="ARBA00048407"/>
    </source>
</evidence>
<keyword evidence="17" id="KW-1185">Reference proteome</keyword>
<comment type="similarity">
    <text evidence="3">Belongs to the lysine N(6)-hydroxylase/L-ornithine N(5)-oxygenase family.</text>
</comment>
<evidence type="ECO:0000256" key="14">
    <source>
        <dbReference type="ARBA" id="ARBA00032738"/>
    </source>
</evidence>
<accession>A0ABP7PAE0</accession>
<proteinExistence type="inferred from homology"/>
<evidence type="ECO:0000256" key="10">
    <source>
        <dbReference type="ARBA" id="ARBA00023033"/>
    </source>
</evidence>
<protein>
    <recommendedName>
        <fullName evidence="5">L-lysine N6-monooxygenase MbtG</fullName>
        <ecNumber evidence="4">1.14.13.59</ecNumber>
    </recommendedName>
    <alternativeName>
        <fullName evidence="14">Lysine 6-N-hydroxylase</fullName>
    </alternativeName>
    <alternativeName>
        <fullName evidence="13">Lysine N6-hydroxylase</fullName>
    </alternativeName>
    <alternativeName>
        <fullName evidence="11">Lysine-N-oxygenase</fullName>
    </alternativeName>
    <alternativeName>
        <fullName evidence="12">Mycobactin synthase protein G</fullName>
    </alternativeName>
</protein>
<dbReference type="PANTHER" id="PTHR42802:SF1">
    <property type="entry name" value="L-ORNITHINE N(5)-MONOOXYGENASE"/>
    <property type="match status" value="1"/>
</dbReference>
<evidence type="ECO:0000256" key="4">
    <source>
        <dbReference type="ARBA" id="ARBA00013076"/>
    </source>
</evidence>
<dbReference type="RefSeq" id="WP_344783862.1">
    <property type="nucleotide sequence ID" value="NZ_BAAAZW010000006.1"/>
</dbReference>
<keyword evidence="9" id="KW-0560">Oxidoreductase</keyword>
<evidence type="ECO:0000256" key="7">
    <source>
        <dbReference type="ARBA" id="ARBA00022827"/>
    </source>
</evidence>
<keyword evidence="7" id="KW-0274">FAD</keyword>
<organism evidence="16 17">
    <name type="scientific">Gordonia caeni</name>
    <dbReference type="NCBI Taxonomy" id="1007097"/>
    <lineage>
        <taxon>Bacteria</taxon>
        <taxon>Bacillati</taxon>
        <taxon>Actinomycetota</taxon>
        <taxon>Actinomycetes</taxon>
        <taxon>Mycobacteriales</taxon>
        <taxon>Gordoniaceae</taxon>
        <taxon>Gordonia</taxon>
    </lineage>
</organism>
<dbReference type="Proteomes" id="UP001418444">
    <property type="component" value="Unassembled WGS sequence"/>
</dbReference>
<evidence type="ECO:0000256" key="12">
    <source>
        <dbReference type="ARBA" id="ARBA00031158"/>
    </source>
</evidence>
<gene>
    <name evidence="16" type="ORF">GCM10022231_23240</name>
</gene>
<evidence type="ECO:0000256" key="3">
    <source>
        <dbReference type="ARBA" id="ARBA00007588"/>
    </source>
</evidence>
<dbReference type="InterPro" id="IPR036188">
    <property type="entry name" value="FAD/NAD-bd_sf"/>
</dbReference>
<dbReference type="Gene3D" id="3.50.50.60">
    <property type="entry name" value="FAD/NAD(P)-binding domain"/>
    <property type="match status" value="1"/>
</dbReference>
<evidence type="ECO:0000313" key="17">
    <source>
        <dbReference type="Proteomes" id="UP001418444"/>
    </source>
</evidence>
<evidence type="ECO:0000256" key="13">
    <source>
        <dbReference type="ARBA" id="ARBA00032493"/>
    </source>
</evidence>
<dbReference type="EC" id="1.14.13.59" evidence="4"/>
<dbReference type="EMBL" id="BAAAZW010000006">
    <property type="protein sequence ID" value="GAA3962368.1"/>
    <property type="molecule type" value="Genomic_DNA"/>
</dbReference>
<evidence type="ECO:0000256" key="8">
    <source>
        <dbReference type="ARBA" id="ARBA00022857"/>
    </source>
</evidence>
<evidence type="ECO:0000313" key="16">
    <source>
        <dbReference type="EMBL" id="GAA3962368.1"/>
    </source>
</evidence>
<comment type="caution">
    <text evidence="16">The sequence shown here is derived from an EMBL/GenBank/DDBJ whole genome shotgun (WGS) entry which is preliminary data.</text>
</comment>
<evidence type="ECO:0000256" key="1">
    <source>
        <dbReference type="ARBA" id="ARBA00001974"/>
    </source>
</evidence>
<keyword evidence="6" id="KW-0285">Flavoprotein</keyword>
<dbReference type="GO" id="GO:0004497">
    <property type="term" value="F:monooxygenase activity"/>
    <property type="evidence" value="ECO:0007669"/>
    <property type="project" value="UniProtKB-KW"/>
</dbReference>
<sequence length="430" mass="46658">MRRETYPILDVIGIGFGPSNLALAIAIEEHNEAAPGAALTAQFVERRTRFQWHPGMLLPGATVQVSFFKDLATQRNTRSAYTFLNYLAEHGRLADFINLQDFFPLRSEFCDYLRWAADRVSIPVEYSTEVTTVGWDGEVFEVETSDGVYRARNLVLGSGIRAKLPAGVTSGRRVFHNHDLLTRLAELPAARHGRYAVVGAGQSAAEVTGYLHSTTGGEVHAVFAKYGYTPADDSPYANRIFDAATVDEYFGADPAWQARLMNYHRSTNYSAVDTALISDLYGREYSERVSGQRRLFVHGASEITDLAETDDSATVRVVNRLTGEAVDLECDAVIFATGFEPVPVGSLLGELESSCHADAHGHPVLDRSYRLKTDPEITGSIFVQGNSEHSHGLTSTLLSNVAVRSGEIVGALVGAEAAADRAGVPASALG</sequence>
<comment type="cofactor">
    <cofactor evidence="1">
        <name>FAD</name>
        <dbReference type="ChEBI" id="CHEBI:57692"/>
    </cofactor>
</comment>
<evidence type="ECO:0000256" key="2">
    <source>
        <dbReference type="ARBA" id="ARBA00005102"/>
    </source>
</evidence>
<reference evidence="17" key="1">
    <citation type="journal article" date="2019" name="Int. J. Syst. Evol. Microbiol.">
        <title>The Global Catalogue of Microorganisms (GCM) 10K type strain sequencing project: providing services to taxonomists for standard genome sequencing and annotation.</title>
        <authorList>
            <consortium name="The Broad Institute Genomics Platform"/>
            <consortium name="The Broad Institute Genome Sequencing Center for Infectious Disease"/>
            <person name="Wu L."/>
            <person name="Ma J."/>
        </authorList>
    </citation>
    <scope>NUCLEOTIDE SEQUENCE [LARGE SCALE GENOMIC DNA]</scope>
    <source>
        <strain evidence="17">JCM 16923</strain>
    </source>
</reference>
<dbReference type="InterPro" id="IPR025700">
    <property type="entry name" value="Lys/Orn_oxygenase"/>
</dbReference>
<dbReference type="PANTHER" id="PTHR42802">
    <property type="entry name" value="MONOOXYGENASE"/>
    <property type="match status" value="1"/>
</dbReference>
<evidence type="ECO:0000256" key="9">
    <source>
        <dbReference type="ARBA" id="ARBA00023002"/>
    </source>
</evidence>